<dbReference type="CDD" id="cd09725">
    <property type="entry name" value="Cas2_I_II_III"/>
    <property type="match status" value="1"/>
</dbReference>
<keyword evidence="4 9" id="KW-0479">Metal-binding</keyword>
<dbReference type="NCBIfam" id="TIGR01573">
    <property type="entry name" value="cas2"/>
    <property type="match status" value="1"/>
</dbReference>
<sequence length="112" mass="12658">MSLHDPARWVVCYDITDRRRGVAVHRHLKSQGVPLQYSVFVVQASAARIQKLMAELEELIAVHSDDVRAYRWPERTEVHHLGHSLLPDEVLLDTPAAAPLRRRARAIGPVPA</sequence>
<reference evidence="10" key="1">
    <citation type="submission" date="2022-04" db="EMBL/GenBank/DDBJ databases">
        <title>Whole genome sequence of Sphaerotilus sp. FB-5.</title>
        <authorList>
            <person name="Takeda M."/>
            <person name="Narihara S."/>
            <person name="Akimoto M."/>
            <person name="Akimoto R."/>
            <person name="Nishiyashiki S."/>
            <person name="Murakami T."/>
        </authorList>
    </citation>
    <scope>NUCLEOTIDE SEQUENCE</scope>
    <source>
        <strain evidence="10">FB-5</strain>
    </source>
</reference>
<dbReference type="Proteomes" id="UP001057498">
    <property type="component" value="Chromosome"/>
</dbReference>
<keyword evidence="8 9" id="KW-0051">Antiviral defense</keyword>
<evidence type="ECO:0000256" key="3">
    <source>
        <dbReference type="ARBA" id="ARBA00022722"/>
    </source>
</evidence>
<dbReference type="EC" id="3.1.-.-" evidence="9"/>
<evidence type="ECO:0000256" key="1">
    <source>
        <dbReference type="ARBA" id="ARBA00001946"/>
    </source>
</evidence>
<evidence type="ECO:0000313" key="11">
    <source>
        <dbReference type="Proteomes" id="UP001057498"/>
    </source>
</evidence>
<gene>
    <name evidence="9" type="primary">cas2</name>
    <name evidence="10" type="ORF">CATMQ487_05770</name>
</gene>
<keyword evidence="3 9" id="KW-0540">Nuclease</keyword>
<keyword evidence="11" id="KW-1185">Reference proteome</keyword>
<dbReference type="PANTHER" id="PTHR34405:SF3">
    <property type="entry name" value="CRISPR-ASSOCIATED ENDORIBONUCLEASE CAS2 3"/>
    <property type="match status" value="1"/>
</dbReference>
<evidence type="ECO:0000256" key="8">
    <source>
        <dbReference type="ARBA" id="ARBA00023118"/>
    </source>
</evidence>
<comment type="subunit">
    <text evidence="9">Homodimer, forms a heterotetramer with a Cas1 homodimer.</text>
</comment>
<feature type="binding site" evidence="9">
    <location>
        <position position="14"/>
    </location>
    <ligand>
        <name>Mg(2+)</name>
        <dbReference type="ChEBI" id="CHEBI:18420"/>
        <note>catalytic</note>
    </ligand>
</feature>
<evidence type="ECO:0000256" key="5">
    <source>
        <dbReference type="ARBA" id="ARBA00022759"/>
    </source>
</evidence>
<comment type="similarity">
    <text evidence="2 9">Belongs to the CRISPR-associated endoribonuclease Cas2 protein family.</text>
</comment>
<dbReference type="InterPro" id="IPR019199">
    <property type="entry name" value="Virulence_VapD/CRISPR_Cas2"/>
</dbReference>
<organism evidence="10 11">
    <name type="scientific">Sphaerotilus microaerophilus</name>
    <dbReference type="NCBI Taxonomy" id="2914710"/>
    <lineage>
        <taxon>Bacteria</taxon>
        <taxon>Pseudomonadati</taxon>
        <taxon>Pseudomonadota</taxon>
        <taxon>Betaproteobacteria</taxon>
        <taxon>Burkholderiales</taxon>
        <taxon>Sphaerotilaceae</taxon>
        <taxon>Sphaerotilus</taxon>
    </lineage>
</organism>
<evidence type="ECO:0000256" key="4">
    <source>
        <dbReference type="ARBA" id="ARBA00022723"/>
    </source>
</evidence>
<comment type="cofactor">
    <cofactor evidence="1 9">
        <name>Mg(2+)</name>
        <dbReference type="ChEBI" id="CHEBI:18420"/>
    </cofactor>
</comment>
<dbReference type="Gene3D" id="3.30.70.240">
    <property type="match status" value="1"/>
</dbReference>
<evidence type="ECO:0000256" key="9">
    <source>
        <dbReference type="HAMAP-Rule" id="MF_01471"/>
    </source>
</evidence>
<dbReference type="Pfam" id="PF09827">
    <property type="entry name" value="CRISPR_Cas2"/>
    <property type="match status" value="1"/>
</dbReference>
<dbReference type="EMBL" id="AP025730">
    <property type="protein sequence ID" value="BDI03607.1"/>
    <property type="molecule type" value="Genomic_DNA"/>
</dbReference>
<keyword evidence="5 9" id="KW-0255">Endonuclease</keyword>
<dbReference type="HAMAP" id="MF_01471">
    <property type="entry name" value="Cas2"/>
    <property type="match status" value="1"/>
</dbReference>
<name>A0ABN6PG07_9BURK</name>
<evidence type="ECO:0000313" key="10">
    <source>
        <dbReference type="EMBL" id="BDI03607.1"/>
    </source>
</evidence>
<dbReference type="PANTHER" id="PTHR34405">
    <property type="entry name" value="CRISPR-ASSOCIATED ENDORIBONUCLEASE CAS2"/>
    <property type="match status" value="1"/>
</dbReference>
<dbReference type="SUPFAM" id="SSF143430">
    <property type="entry name" value="TTP0101/SSO1404-like"/>
    <property type="match status" value="1"/>
</dbReference>
<evidence type="ECO:0000256" key="2">
    <source>
        <dbReference type="ARBA" id="ARBA00009959"/>
    </source>
</evidence>
<keyword evidence="7 9" id="KW-0460">Magnesium</keyword>
<comment type="function">
    <text evidence="9">CRISPR (clustered regularly interspaced short palindromic repeat), is an adaptive immune system that provides protection against mobile genetic elements (viruses, transposable elements and conjugative plasmids). CRISPR clusters contain sequences complementary to antecedent mobile elements and target invading nucleic acids. CRISPR clusters are transcribed and processed into CRISPR RNA (crRNA). Functions as a ssRNA-specific endoribonuclease. Involved in the integration of spacer DNA into the CRISPR cassette.</text>
</comment>
<proteinExistence type="inferred from homology"/>
<evidence type="ECO:0000256" key="7">
    <source>
        <dbReference type="ARBA" id="ARBA00022842"/>
    </source>
</evidence>
<accession>A0ABN6PG07</accession>
<dbReference type="InterPro" id="IPR021127">
    <property type="entry name" value="CRISPR_associated_Cas2"/>
</dbReference>
<evidence type="ECO:0000256" key="6">
    <source>
        <dbReference type="ARBA" id="ARBA00022801"/>
    </source>
</evidence>
<protein>
    <recommendedName>
        <fullName evidence="9">CRISPR-associated endoribonuclease Cas2</fullName>
        <ecNumber evidence="9">3.1.-.-</ecNumber>
    </recommendedName>
</protein>
<keyword evidence="6 9" id="KW-0378">Hydrolase</keyword>
<dbReference type="RefSeq" id="WP_251971880.1">
    <property type="nucleotide sequence ID" value="NZ_AP025730.1"/>
</dbReference>